<reference evidence="2" key="1">
    <citation type="journal article" date="2020" name="Stud. Mycol.">
        <title>101 Dothideomycetes genomes: a test case for predicting lifestyles and emergence of pathogens.</title>
        <authorList>
            <person name="Haridas S."/>
            <person name="Albert R."/>
            <person name="Binder M."/>
            <person name="Bloem J."/>
            <person name="Labutti K."/>
            <person name="Salamov A."/>
            <person name="Andreopoulos B."/>
            <person name="Baker S."/>
            <person name="Barry K."/>
            <person name="Bills G."/>
            <person name="Bluhm B."/>
            <person name="Cannon C."/>
            <person name="Castanera R."/>
            <person name="Culley D."/>
            <person name="Daum C."/>
            <person name="Ezra D."/>
            <person name="Gonzalez J."/>
            <person name="Henrissat B."/>
            <person name="Kuo A."/>
            <person name="Liang C."/>
            <person name="Lipzen A."/>
            <person name="Lutzoni F."/>
            <person name="Magnuson J."/>
            <person name="Mondo S."/>
            <person name="Nolan M."/>
            <person name="Ohm R."/>
            <person name="Pangilinan J."/>
            <person name="Park H.-J."/>
            <person name="Ramirez L."/>
            <person name="Alfaro M."/>
            <person name="Sun H."/>
            <person name="Tritt A."/>
            <person name="Yoshinaga Y."/>
            <person name="Zwiers L.-H."/>
            <person name="Turgeon B."/>
            <person name="Goodwin S."/>
            <person name="Spatafora J."/>
            <person name="Crous P."/>
            <person name="Grigoriev I."/>
        </authorList>
    </citation>
    <scope>NUCLEOTIDE SEQUENCE</scope>
    <source>
        <strain evidence="2">CBS 107.79</strain>
    </source>
</reference>
<accession>A0A6A5UVI0</accession>
<dbReference type="CDD" id="cd19817">
    <property type="entry name" value="Bbox1_ANCHR-like"/>
    <property type="match status" value="1"/>
</dbReference>
<dbReference type="Proteomes" id="UP000800036">
    <property type="component" value="Unassembled WGS sequence"/>
</dbReference>
<organism evidence="2 3">
    <name type="scientific">Bimuria novae-zelandiae CBS 107.79</name>
    <dbReference type="NCBI Taxonomy" id="1447943"/>
    <lineage>
        <taxon>Eukaryota</taxon>
        <taxon>Fungi</taxon>
        <taxon>Dikarya</taxon>
        <taxon>Ascomycota</taxon>
        <taxon>Pezizomycotina</taxon>
        <taxon>Dothideomycetes</taxon>
        <taxon>Pleosporomycetidae</taxon>
        <taxon>Pleosporales</taxon>
        <taxon>Massarineae</taxon>
        <taxon>Didymosphaeriaceae</taxon>
        <taxon>Bimuria</taxon>
    </lineage>
</organism>
<proteinExistence type="predicted"/>
<dbReference type="AlphaFoldDB" id="A0A6A5UVI0"/>
<keyword evidence="3" id="KW-1185">Reference proteome</keyword>
<feature type="compositionally biased region" description="Acidic residues" evidence="1">
    <location>
        <begin position="218"/>
        <end position="228"/>
    </location>
</feature>
<feature type="compositionally biased region" description="Basic and acidic residues" evidence="1">
    <location>
        <begin position="170"/>
        <end position="192"/>
    </location>
</feature>
<feature type="compositionally biased region" description="Low complexity" evidence="1">
    <location>
        <begin position="47"/>
        <end position="61"/>
    </location>
</feature>
<evidence type="ECO:0000313" key="2">
    <source>
        <dbReference type="EMBL" id="KAF1969001.1"/>
    </source>
</evidence>
<gene>
    <name evidence="2" type="ORF">BU23DRAFT_408489</name>
</gene>
<dbReference type="SUPFAM" id="SSF57845">
    <property type="entry name" value="B-box zinc-binding domain"/>
    <property type="match status" value="1"/>
</dbReference>
<dbReference type="PANTHER" id="PTHR46603:SF1">
    <property type="entry name" value="ABSCISSION_NOCUT CHECKPOINT REGULATOR"/>
    <property type="match status" value="1"/>
</dbReference>
<dbReference type="EMBL" id="ML976714">
    <property type="protein sequence ID" value="KAF1969001.1"/>
    <property type="molecule type" value="Genomic_DNA"/>
</dbReference>
<feature type="compositionally biased region" description="Basic and acidic residues" evidence="1">
    <location>
        <begin position="142"/>
        <end position="153"/>
    </location>
</feature>
<protein>
    <recommendedName>
        <fullName evidence="4">Abscission/NoCut checkpoint regulator</fullName>
    </recommendedName>
</protein>
<feature type="non-terminal residue" evidence="2">
    <location>
        <position position="360"/>
    </location>
</feature>
<name>A0A6A5UVI0_9PLEO</name>
<dbReference type="InterPro" id="IPR044553">
    <property type="entry name" value="Bbox1_ANCHR"/>
</dbReference>
<dbReference type="Pfam" id="PF22586">
    <property type="entry name" value="ANCHR-like_BBOX"/>
    <property type="match status" value="1"/>
</dbReference>
<feature type="region of interest" description="Disordered" evidence="1">
    <location>
        <begin position="16"/>
        <end position="102"/>
    </location>
</feature>
<dbReference type="PANTHER" id="PTHR46603">
    <property type="entry name" value="ABSCISSION/NOCUT CHECKPOINT REGULATOR"/>
    <property type="match status" value="1"/>
</dbReference>
<evidence type="ECO:0008006" key="4">
    <source>
        <dbReference type="Google" id="ProtNLM"/>
    </source>
</evidence>
<evidence type="ECO:0000256" key="1">
    <source>
        <dbReference type="SAM" id="MobiDB-lite"/>
    </source>
</evidence>
<feature type="compositionally biased region" description="Low complexity" evidence="1">
    <location>
        <begin position="20"/>
        <end position="36"/>
    </location>
</feature>
<feature type="region of interest" description="Disordered" evidence="1">
    <location>
        <begin position="142"/>
        <end position="254"/>
    </location>
</feature>
<sequence length="360" mass="38620">DDALLARLNALKKSSVSFETPYSSSPARSPSRTNAPDDLAARFARLGSASPGRSPGPSRTTSHVETTREGGAPVIAPGAPSYLEGIAQGVGGSGAGEDEHSLEDLLRELGPREEWDVDRAEERGVKGLLKEIGTILPEVRRAREEERGGKEGLTDWENVEVEIGDGGGKVGREERDPEKGGGDNEGTEKKEDEEAEEVIARVMAELEISRKYDPPSPEPEDDESEGGDPADQKGKAGDDNSDLSLPSAPTSLPHDDLARTQALEDALTARLAALSSQTSLNLPSAPSFSPTKKPPNIQASLAKKLDEEIETWCIICSDDATLRCLGCDGDLYCRKCWMEGHRGEGVGREERGHRAVEFVK</sequence>
<evidence type="ECO:0000313" key="3">
    <source>
        <dbReference type="Proteomes" id="UP000800036"/>
    </source>
</evidence>
<feature type="non-terminal residue" evidence="2">
    <location>
        <position position="1"/>
    </location>
</feature>
<dbReference type="OrthoDB" id="5407799at2759"/>